<dbReference type="Pfam" id="PF00005">
    <property type="entry name" value="ABC_tran"/>
    <property type="match status" value="1"/>
</dbReference>
<evidence type="ECO:0000256" key="3">
    <source>
        <dbReference type="ARBA" id="ARBA00022519"/>
    </source>
</evidence>
<dbReference type="EMBL" id="NVWI01000013">
    <property type="protein sequence ID" value="PCJ39667.1"/>
    <property type="molecule type" value="Genomic_DNA"/>
</dbReference>
<keyword evidence="2 8" id="KW-1003">Cell membrane</keyword>
<evidence type="ECO:0000256" key="8">
    <source>
        <dbReference type="RuleBase" id="RU367068"/>
    </source>
</evidence>
<sequence length="229" mass="25390">MSKIILQCQQLSKIFKQGGHELIVLKDLEFSLQQGESVAIIGASGSGKTTLLNLLGGLDKPTTGTVLINGQDVHQLNNKAQDRLRNRTLGFVYQFHHLLGEFTAQENVAMPLIIAKQPFDEAMQRAETILEQVGLAERLTHKPSQLSGGERQRVAIARALVHNPACILMDEPTGNLDRNTAKNIQKLMLELKQEITSSFIIVTHDQELADQLDRRLVLQDGKLIEQEGA</sequence>
<dbReference type="PROSITE" id="PS50893">
    <property type="entry name" value="ABC_TRANSPORTER_2"/>
    <property type="match status" value="1"/>
</dbReference>
<protein>
    <recommendedName>
        <fullName evidence="8">Lipoprotein-releasing system ATP-binding protein LolD</fullName>
        <ecNumber evidence="8">7.6.2.-</ecNumber>
    </recommendedName>
</protein>
<keyword evidence="5 8" id="KW-0067">ATP-binding</keyword>
<dbReference type="Proteomes" id="UP000228987">
    <property type="component" value="Unassembled WGS sequence"/>
</dbReference>
<evidence type="ECO:0000256" key="5">
    <source>
        <dbReference type="ARBA" id="ARBA00022840"/>
    </source>
</evidence>
<dbReference type="AlphaFoldDB" id="A0A2A5C782"/>
<dbReference type="GO" id="GO:0016887">
    <property type="term" value="F:ATP hydrolysis activity"/>
    <property type="evidence" value="ECO:0007669"/>
    <property type="project" value="InterPro"/>
</dbReference>
<feature type="domain" description="ABC transporter" evidence="9">
    <location>
        <begin position="6"/>
        <end position="229"/>
    </location>
</feature>
<comment type="subunit">
    <text evidence="8">The complex is composed of two ATP-binding proteins (LolD) and two transmembrane proteins (LolC and LolE).</text>
</comment>
<dbReference type="InterPro" id="IPR003439">
    <property type="entry name" value="ABC_transporter-like_ATP-bd"/>
</dbReference>
<evidence type="ECO:0000313" key="11">
    <source>
        <dbReference type="Proteomes" id="UP000228987"/>
    </source>
</evidence>
<dbReference type="GO" id="GO:0005524">
    <property type="term" value="F:ATP binding"/>
    <property type="evidence" value="ECO:0007669"/>
    <property type="project" value="UniProtKB-UniRule"/>
</dbReference>
<dbReference type="SUPFAM" id="SSF52540">
    <property type="entry name" value="P-loop containing nucleoside triphosphate hydrolases"/>
    <property type="match status" value="1"/>
</dbReference>
<dbReference type="InterPro" id="IPR017911">
    <property type="entry name" value="MacB-like_ATP-bd"/>
</dbReference>
<dbReference type="CDD" id="cd03255">
    <property type="entry name" value="ABC_MJ0796_LolCDE_FtsE"/>
    <property type="match status" value="1"/>
</dbReference>
<dbReference type="InterPro" id="IPR015854">
    <property type="entry name" value="ABC_transpr_LolD-like"/>
</dbReference>
<keyword evidence="1 8" id="KW-0813">Transport</keyword>
<dbReference type="PROSITE" id="PS00211">
    <property type="entry name" value="ABC_TRANSPORTER_1"/>
    <property type="match status" value="1"/>
</dbReference>
<comment type="function">
    <text evidence="8">Part of the ABC transporter complex LolCDE involved in the translocation of mature outer membrane-directed lipoproteins, from the inner membrane to the periplasmic chaperone, LolA. Responsible for the formation of the LolA-lipoprotein complex in an ATP-dependent manner.</text>
</comment>
<evidence type="ECO:0000256" key="7">
    <source>
        <dbReference type="ARBA" id="ARBA00023136"/>
    </source>
</evidence>
<keyword evidence="6 8" id="KW-1278">Translocase</keyword>
<evidence type="ECO:0000256" key="1">
    <source>
        <dbReference type="ARBA" id="ARBA00022448"/>
    </source>
</evidence>
<keyword evidence="4 8" id="KW-0547">Nucleotide-binding</keyword>
<keyword evidence="7 8" id="KW-0472">Membrane</keyword>
<keyword evidence="3 8" id="KW-0997">Cell inner membrane</keyword>
<dbReference type="NCBIfam" id="TIGR02211">
    <property type="entry name" value="LolD_lipo_ex"/>
    <property type="match status" value="1"/>
</dbReference>
<dbReference type="PANTHER" id="PTHR24220">
    <property type="entry name" value="IMPORT ATP-BINDING PROTEIN"/>
    <property type="match status" value="1"/>
</dbReference>
<dbReference type="PANTHER" id="PTHR24220:SF689">
    <property type="entry name" value="LIPOPROTEIN-RELEASING SYSTEM ATP-BINDING PROTEIN LOLD"/>
    <property type="match status" value="1"/>
</dbReference>
<dbReference type="EC" id="7.6.2.-" evidence="8"/>
<dbReference type="InterPro" id="IPR003593">
    <property type="entry name" value="AAA+_ATPase"/>
</dbReference>
<evidence type="ECO:0000259" key="9">
    <source>
        <dbReference type="PROSITE" id="PS50893"/>
    </source>
</evidence>
<dbReference type="InterPro" id="IPR011924">
    <property type="entry name" value="LolD_lipo_ATP-bd"/>
</dbReference>
<gene>
    <name evidence="8 10" type="primary">lolD</name>
    <name evidence="10" type="ORF">COA71_13580</name>
</gene>
<name>A0A2A5C782_9GAMM</name>
<dbReference type="SMART" id="SM00382">
    <property type="entry name" value="AAA"/>
    <property type="match status" value="1"/>
</dbReference>
<evidence type="ECO:0000256" key="6">
    <source>
        <dbReference type="ARBA" id="ARBA00022967"/>
    </source>
</evidence>
<dbReference type="InterPro" id="IPR027417">
    <property type="entry name" value="P-loop_NTPase"/>
</dbReference>
<comment type="similarity">
    <text evidence="8">Belongs to the ABC transporter superfamily. Lipoprotein translocase (TC 3.A.1.125) family.</text>
</comment>
<evidence type="ECO:0000313" key="10">
    <source>
        <dbReference type="EMBL" id="PCJ39667.1"/>
    </source>
</evidence>
<accession>A0A2A5C782</accession>
<reference evidence="11" key="1">
    <citation type="submission" date="2017-08" db="EMBL/GenBank/DDBJ databases">
        <title>A dynamic microbial community with high functional redundancy inhabits the cold, oxic subseafloor aquifer.</title>
        <authorList>
            <person name="Tully B.J."/>
            <person name="Wheat C.G."/>
            <person name="Glazer B.T."/>
            <person name="Huber J.A."/>
        </authorList>
    </citation>
    <scope>NUCLEOTIDE SEQUENCE [LARGE SCALE GENOMIC DNA]</scope>
</reference>
<dbReference type="FunFam" id="3.40.50.300:FF:000230">
    <property type="entry name" value="Lipoprotein-releasing system ATP-binding protein LolD"/>
    <property type="match status" value="1"/>
</dbReference>
<organism evidence="10 11">
    <name type="scientific">SAR86 cluster bacterium</name>
    <dbReference type="NCBI Taxonomy" id="2030880"/>
    <lineage>
        <taxon>Bacteria</taxon>
        <taxon>Pseudomonadati</taxon>
        <taxon>Pseudomonadota</taxon>
        <taxon>Gammaproteobacteria</taxon>
        <taxon>SAR86 cluster</taxon>
    </lineage>
</organism>
<dbReference type="GO" id="GO:0089705">
    <property type="term" value="P:protein localization to outer membrane"/>
    <property type="evidence" value="ECO:0007669"/>
    <property type="project" value="TreeGrafter"/>
</dbReference>
<dbReference type="GO" id="GO:0044874">
    <property type="term" value="P:lipoprotein localization to outer membrane"/>
    <property type="evidence" value="ECO:0007669"/>
    <property type="project" value="TreeGrafter"/>
</dbReference>
<keyword evidence="10" id="KW-0449">Lipoprotein</keyword>
<evidence type="ECO:0000256" key="2">
    <source>
        <dbReference type="ARBA" id="ARBA00022475"/>
    </source>
</evidence>
<dbReference type="GO" id="GO:0005886">
    <property type="term" value="C:plasma membrane"/>
    <property type="evidence" value="ECO:0007669"/>
    <property type="project" value="UniProtKB-SubCell"/>
</dbReference>
<proteinExistence type="inferred from homology"/>
<comment type="subcellular location">
    <subcellularLocation>
        <location evidence="8">Cell inner membrane</location>
        <topology evidence="8">Peripheral membrane protein</topology>
    </subcellularLocation>
</comment>
<dbReference type="Gene3D" id="3.40.50.300">
    <property type="entry name" value="P-loop containing nucleotide triphosphate hydrolases"/>
    <property type="match status" value="1"/>
</dbReference>
<dbReference type="InterPro" id="IPR017871">
    <property type="entry name" value="ABC_transporter-like_CS"/>
</dbReference>
<evidence type="ECO:0000256" key="4">
    <source>
        <dbReference type="ARBA" id="ARBA00022741"/>
    </source>
</evidence>
<comment type="caution">
    <text evidence="10">The sequence shown here is derived from an EMBL/GenBank/DDBJ whole genome shotgun (WGS) entry which is preliminary data.</text>
</comment>
<dbReference type="GO" id="GO:0022857">
    <property type="term" value="F:transmembrane transporter activity"/>
    <property type="evidence" value="ECO:0007669"/>
    <property type="project" value="TreeGrafter"/>
</dbReference>